<evidence type="ECO:0000313" key="3">
    <source>
        <dbReference type="EMBL" id="MBC5641027.1"/>
    </source>
</evidence>
<feature type="transmembrane region" description="Helical" evidence="1">
    <location>
        <begin position="7"/>
        <end position="27"/>
    </location>
</feature>
<keyword evidence="4" id="KW-1185">Reference proteome</keyword>
<evidence type="ECO:0000313" key="4">
    <source>
        <dbReference type="Proteomes" id="UP000662088"/>
    </source>
</evidence>
<protein>
    <submittedName>
        <fullName evidence="3">Alpha/beta hydrolase</fullName>
    </submittedName>
</protein>
<reference evidence="3" key="1">
    <citation type="submission" date="2020-08" db="EMBL/GenBank/DDBJ databases">
        <title>Genome public.</title>
        <authorList>
            <person name="Liu C."/>
            <person name="Sun Q."/>
        </authorList>
    </citation>
    <scope>NUCLEOTIDE SEQUENCE</scope>
    <source>
        <strain evidence="3">NSJ-42</strain>
    </source>
</reference>
<name>A0A8I0AA65_9CLOT</name>
<gene>
    <name evidence="3" type="ORF">H8R92_11505</name>
</gene>
<feature type="domain" description="PET hydrolase/cutinase-like" evidence="2">
    <location>
        <begin position="69"/>
        <end position="258"/>
    </location>
</feature>
<keyword evidence="1" id="KW-0812">Transmembrane</keyword>
<dbReference type="InterPro" id="IPR041127">
    <property type="entry name" value="PET_hydrolase/cutinase-like"/>
</dbReference>
<dbReference type="Proteomes" id="UP000662088">
    <property type="component" value="Unassembled WGS sequence"/>
</dbReference>
<dbReference type="InterPro" id="IPR029058">
    <property type="entry name" value="AB_hydrolase_fold"/>
</dbReference>
<dbReference type="PANTHER" id="PTHR33428:SF14">
    <property type="entry name" value="CARBOXYLESTERASE TYPE B DOMAIN-CONTAINING PROTEIN"/>
    <property type="match status" value="1"/>
</dbReference>
<dbReference type="GO" id="GO:0016787">
    <property type="term" value="F:hydrolase activity"/>
    <property type="evidence" value="ECO:0007669"/>
    <property type="project" value="UniProtKB-KW"/>
</dbReference>
<dbReference type="EMBL" id="JACOOQ010000021">
    <property type="protein sequence ID" value="MBC5641027.1"/>
    <property type="molecule type" value="Genomic_DNA"/>
</dbReference>
<sequence length="301" mass="33921">MKKLLNIIGISIVLFIALLVIILFIPMTPNNYTKEVKTGGDIEIKYLSMGDYKVKKVKKDGSEITKKYYIYYPEELSNINKKYPVVVILNGTGVLPKKYKALFKHLASWGFVVIGNDDGSTGFGKSADETIDLIISENSNSNSIFYGKLDLDNIGITGHSQGGTGVLTATSIMEYKDKYKTAVALSPTHEEISHQFGWKYDLTKINIPILMIAGTNGYFETQYVIPIEKMIEMYNKIPSSKVMLRRIGAKHVQMLYSADGYVTAWFMWQLQGDEEAGKAFIGYNPEIRNNKLYQDIQLSVE</sequence>
<keyword evidence="3" id="KW-0378">Hydrolase</keyword>
<evidence type="ECO:0000259" key="2">
    <source>
        <dbReference type="Pfam" id="PF12740"/>
    </source>
</evidence>
<accession>A0A8I0AA65</accession>
<evidence type="ECO:0000256" key="1">
    <source>
        <dbReference type="SAM" id="Phobius"/>
    </source>
</evidence>
<dbReference type="Gene3D" id="3.40.50.1820">
    <property type="entry name" value="alpha/beta hydrolase"/>
    <property type="match status" value="1"/>
</dbReference>
<proteinExistence type="predicted"/>
<dbReference type="RefSeq" id="WP_186835514.1">
    <property type="nucleotide sequence ID" value="NZ_JACOOQ010000021.1"/>
</dbReference>
<organism evidence="3 4">
    <name type="scientific">Clostridium lentum</name>
    <dbReference type="NCBI Taxonomy" id="2763037"/>
    <lineage>
        <taxon>Bacteria</taxon>
        <taxon>Bacillati</taxon>
        <taxon>Bacillota</taxon>
        <taxon>Clostridia</taxon>
        <taxon>Eubacteriales</taxon>
        <taxon>Clostridiaceae</taxon>
        <taxon>Clostridium</taxon>
    </lineage>
</organism>
<comment type="caution">
    <text evidence="3">The sequence shown here is derived from an EMBL/GenBank/DDBJ whole genome shotgun (WGS) entry which is preliminary data.</text>
</comment>
<dbReference type="PANTHER" id="PTHR33428">
    <property type="entry name" value="CHLOROPHYLLASE-2, CHLOROPLASTIC"/>
    <property type="match status" value="1"/>
</dbReference>
<keyword evidence="1" id="KW-1133">Transmembrane helix</keyword>
<keyword evidence="1" id="KW-0472">Membrane</keyword>
<dbReference type="AlphaFoldDB" id="A0A8I0AA65"/>
<dbReference type="SUPFAM" id="SSF53474">
    <property type="entry name" value="alpha/beta-Hydrolases"/>
    <property type="match status" value="1"/>
</dbReference>
<dbReference type="Pfam" id="PF12740">
    <property type="entry name" value="PETase"/>
    <property type="match status" value="1"/>
</dbReference>